<dbReference type="InterPro" id="IPR039901">
    <property type="entry name" value="Kdotransferase"/>
</dbReference>
<keyword evidence="1" id="KW-0328">Glycosyltransferase</keyword>
<reference evidence="1" key="1">
    <citation type="submission" date="2018-06" db="EMBL/GenBank/DDBJ databases">
        <authorList>
            <person name="Zhirakovskaya E."/>
        </authorList>
    </citation>
    <scope>NUCLEOTIDE SEQUENCE</scope>
</reference>
<dbReference type="GO" id="GO:0005886">
    <property type="term" value="C:plasma membrane"/>
    <property type="evidence" value="ECO:0007669"/>
    <property type="project" value="TreeGrafter"/>
</dbReference>
<organism evidence="1">
    <name type="scientific">hydrothermal vent metagenome</name>
    <dbReference type="NCBI Taxonomy" id="652676"/>
    <lineage>
        <taxon>unclassified sequences</taxon>
        <taxon>metagenomes</taxon>
        <taxon>ecological metagenomes</taxon>
    </lineage>
</organism>
<dbReference type="EC" id="2.4.99.12" evidence="1"/>
<proteinExistence type="predicted"/>
<dbReference type="PANTHER" id="PTHR42755">
    <property type="entry name" value="3-DEOXY-MANNO-OCTULOSONATE CYTIDYLYLTRANSFERASE"/>
    <property type="match status" value="1"/>
</dbReference>
<name>A0A3B0WX90_9ZZZZ</name>
<dbReference type="EMBL" id="UOFF01000042">
    <property type="protein sequence ID" value="VAW53809.1"/>
    <property type="molecule type" value="Genomic_DNA"/>
</dbReference>
<dbReference type="Gene3D" id="3.40.50.2000">
    <property type="entry name" value="Glycogen Phosphorylase B"/>
    <property type="match status" value="1"/>
</dbReference>
<evidence type="ECO:0000313" key="1">
    <source>
        <dbReference type="EMBL" id="VAW53809.1"/>
    </source>
</evidence>
<dbReference type="AlphaFoldDB" id="A0A3B0WX90"/>
<gene>
    <name evidence="1" type="ORF">MNBD_GAMMA07-54</name>
</gene>
<dbReference type="GO" id="GO:0043842">
    <property type="term" value="F:Kdo transferase activity"/>
    <property type="evidence" value="ECO:0007669"/>
    <property type="project" value="UniProtKB-EC"/>
</dbReference>
<protein>
    <submittedName>
        <fullName evidence="1">3-deoxy-D-manno-octulosonic acid transferase</fullName>
        <ecNumber evidence="1">2.4.99.12</ecNumber>
    </submittedName>
</protein>
<dbReference type="PANTHER" id="PTHR42755:SF1">
    <property type="entry name" value="3-DEOXY-D-MANNO-OCTULOSONIC ACID TRANSFERASE, MITOCHONDRIAL-RELATED"/>
    <property type="match status" value="1"/>
</dbReference>
<dbReference type="GO" id="GO:0009245">
    <property type="term" value="P:lipid A biosynthetic process"/>
    <property type="evidence" value="ECO:0007669"/>
    <property type="project" value="TreeGrafter"/>
</dbReference>
<accession>A0A3B0WX90</accession>
<sequence>LWQKLTTKFLLVIVPRHPNRSLQIQKQLDALNIQYRVRSKKQKIFNDTKIYLADTLGELTQFIQDAECVFIGGSLIKHGGQNILEPCRLGKPTICGPYMFNFKEEMEFLQAKNACLQVNSLSELEMIFTDFTNNPESFKLIGSNAKSALQKQSTILDTYISILFKPS</sequence>
<keyword evidence="1" id="KW-0808">Transferase</keyword>
<feature type="non-terminal residue" evidence="1">
    <location>
        <position position="1"/>
    </location>
</feature>